<evidence type="ECO:0000256" key="1">
    <source>
        <dbReference type="ARBA" id="ARBA00004418"/>
    </source>
</evidence>
<dbReference type="GO" id="GO:0042597">
    <property type="term" value="C:periplasmic space"/>
    <property type="evidence" value="ECO:0007669"/>
    <property type="project" value="UniProtKB-SubCell"/>
</dbReference>
<dbReference type="InterPro" id="IPR006059">
    <property type="entry name" value="SBP"/>
</dbReference>
<dbReference type="GO" id="GO:0015846">
    <property type="term" value="P:polyamine transport"/>
    <property type="evidence" value="ECO:0007669"/>
    <property type="project" value="InterPro"/>
</dbReference>
<dbReference type="PIRSF" id="PIRSF019574">
    <property type="entry name" value="Periplasmic_polyamine_BP"/>
    <property type="match status" value="1"/>
</dbReference>
<reference evidence="7 8" key="1">
    <citation type="submission" date="2015-10" db="EMBL/GenBank/DDBJ databases">
        <title>A novel member of the family Ruminococcaceae isolated from human faeces.</title>
        <authorList>
            <person name="Shkoporov A.N."/>
            <person name="Chaplin A.V."/>
            <person name="Motuzova O.V."/>
            <person name="Kafarskaia L.I."/>
            <person name="Efimov B.A."/>
        </authorList>
    </citation>
    <scope>NUCLEOTIDE SEQUENCE [LARGE SCALE GENOMIC DNA]</scope>
    <source>
        <strain evidence="7 8">668</strain>
    </source>
</reference>
<dbReference type="InterPro" id="IPR001188">
    <property type="entry name" value="Sperm_putr-bd"/>
</dbReference>
<dbReference type="GO" id="GO:0019808">
    <property type="term" value="F:polyamine binding"/>
    <property type="evidence" value="ECO:0007669"/>
    <property type="project" value="InterPro"/>
</dbReference>
<evidence type="ECO:0000313" key="8">
    <source>
        <dbReference type="Proteomes" id="UP000053433"/>
    </source>
</evidence>
<dbReference type="RefSeq" id="WP_058722680.1">
    <property type="nucleotide sequence ID" value="NZ_CAUBPW010000028.1"/>
</dbReference>
<keyword evidence="2" id="KW-0813">Transport</keyword>
<comment type="subcellular location">
    <subcellularLocation>
        <location evidence="1">Periplasm</location>
    </subcellularLocation>
</comment>
<dbReference type="PANTHER" id="PTHR30222">
    <property type="entry name" value="SPERMIDINE/PUTRESCINE-BINDING PERIPLASMIC PROTEIN"/>
    <property type="match status" value="1"/>
</dbReference>
<feature type="binding site" evidence="5">
    <location>
        <position position="106"/>
    </location>
    <ligand>
        <name>spermidine</name>
        <dbReference type="ChEBI" id="CHEBI:57834"/>
    </ligand>
</feature>
<evidence type="ECO:0000313" key="7">
    <source>
        <dbReference type="EMBL" id="KUE77492.1"/>
    </source>
</evidence>
<dbReference type="PRINTS" id="PR00909">
    <property type="entry name" value="SPERMDNBNDNG"/>
</dbReference>
<evidence type="ECO:0000256" key="6">
    <source>
        <dbReference type="SAM" id="SignalP"/>
    </source>
</evidence>
<name>A0A0W7TUH5_9FIRM</name>
<organism evidence="7 8">
    <name type="scientific">Ruthenibacterium lactatiformans</name>
    <dbReference type="NCBI Taxonomy" id="1550024"/>
    <lineage>
        <taxon>Bacteria</taxon>
        <taxon>Bacillati</taxon>
        <taxon>Bacillota</taxon>
        <taxon>Clostridia</taxon>
        <taxon>Eubacteriales</taxon>
        <taxon>Oscillospiraceae</taxon>
        <taxon>Ruthenibacterium</taxon>
    </lineage>
</organism>
<proteinExistence type="predicted"/>
<dbReference type="AlphaFoldDB" id="A0A0W7TUH5"/>
<dbReference type="CDD" id="cd13590">
    <property type="entry name" value="PBP2_PotD_PotF_like"/>
    <property type="match status" value="1"/>
</dbReference>
<feature type="chain" id="PRO_5038442754" evidence="6">
    <location>
        <begin position="20"/>
        <end position="370"/>
    </location>
</feature>
<accession>A0A0W7TUH5</accession>
<keyword evidence="3 6" id="KW-0732">Signal</keyword>
<gene>
    <name evidence="7" type="ORF">ASJ35_01825</name>
</gene>
<dbReference type="Pfam" id="PF13416">
    <property type="entry name" value="SBP_bac_8"/>
    <property type="match status" value="1"/>
</dbReference>
<keyword evidence="4" id="KW-0574">Periplasm</keyword>
<sequence>MKKFFALALSLALALTAFAGCSSTSASTSTPSAASGSTAGSAGTAASGELNLYTWEGMFPQEVLDAFTAETGIKVNYSSFDTDETMLAKLETAKGGDYDVVIADDYIIETAIAEGLVMELDKSKIANIGNVNPVYQGQFFDPEDAYTVPYGAGVQTIVYNPDLVDIEISGYEDLWDAALESSLGITSNFRVMNGMALKIAGESYNTEDVAAIEAAGAKLLELAPNIRLIKDDNLQDDLISGEISAGVMYTSQVTMACLANPDLKVVYPSEGIGFGIMAQFVPVNAPNPDAAHAFIDYILRPEVSKQCFEYIGYYCTNQAADALIEDAYQSFLTLPEDFSADNMEMIQNISAEAMEAHTKVWTEFRTACGQ</sequence>
<protein>
    <submittedName>
        <fullName evidence="7">ABC transporter substrate-binding protein</fullName>
    </submittedName>
</protein>
<evidence type="ECO:0000256" key="4">
    <source>
        <dbReference type="ARBA" id="ARBA00022764"/>
    </source>
</evidence>
<dbReference type="Gene3D" id="3.40.190.10">
    <property type="entry name" value="Periplasmic binding protein-like II"/>
    <property type="match status" value="2"/>
</dbReference>
<dbReference type="PROSITE" id="PS51257">
    <property type="entry name" value="PROKAR_LIPOPROTEIN"/>
    <property type="match status" value="1"/>
</dbReference>
<dbReference type="Proteomes" id="UP000053433">
    <property type="component" value="Unassembled WGS sequence"/>
</dbReference>
<evidence type="ECO:0000256" key="2">
    <source>
        <dbReference type="ARBA" id="ARBA00022448"/>
    </source>
</evidence>
<dbReference type="SUPFAM" id="SSF53850">
    <property type="entry name" value="Periplasmic binding protein-like II"/>
    <property type="match status" value="1"/>
</dbReference>
<dbReference type="EMBL" id="LMUA01000002">
    <property type="protein sequence ID" value="KUE77492.1"/>
    <property type="molecule type" value="Genomic_DNA"/>
</dbReference>
<evidence type="ECO:0000256" key="5">
    <source>
        <dbReference type="PIRSR" id="PIRSR019574-1"/>
    </source>
</evidence>
<dbReference type="PANTHER" id="PTHR30222:SF17">
    <property type="entry name" value="SPERMIDINE_PUTRESCINE-BINDING PERIPLASMIC PROTEIN"/>
    <property type="match status" value="1"/>
</dbReference>
<evidence type="ECO:0000256" key="3">
    <source>
        <dbReference type="ARBA" id="ARBA00022729"/>
    </source>
</evidence>
<feature type="signal peptide" evidence="6">
    <location>
        <begin position="1"/>
        <end position="19"/>
    </location>
</feature>
<comment type="caution">
    <text evidence="7">The sequence shown here is derived from an EMBL/GenBank/DDBJ whole genome shotgun (WGS) entry which is preliminary data.</text>
</comment>